<dbReference type="InterPro" id="IPR017853">
    <property type="entry name" value="GH"/>
</dbReference>
<dbReference type="GO" id="GO:0005576">
    <property type="term" value="C:extracellular region"/>
    <property type="evidence" value="ECO:0007669"/>
    <property type="project" value="UniProtKB-SubCell"/>
</dbReference>
<proteinExistence type="inferred from homology"/>
<evidence type="ECO:0000256" key="8">
    <source>
        <dbReference type="ARBA" id="ARBA00023295"/>
    </source>
</evidence>
<gene>
    <name evidence="11" type="ORF">FIBSPDRAFT_793707</name>
</gene>
<dbReference type="OrthoDB" id="406631at2759"/>
<feature type="region of interest" description="Disordered" evidence="9">
    <location>
        <begin position="1"/>
        <end position="20"/>
    </location>
</feature>
<evidence type="ECO:0000256" key="1">
    <source>
        <dbReference type="ARBA" id="ARBA00001678"/>
    </source>
</evidence>
<organism evidence="11 12">
    <name type="scientific">Athelia psychrophila</name>
    <dbReference type="NCBI Taxonomy" id="1759441"/>
    <lineage>
        <taxon>Eukaryota</taxon>
        <taxon>Fungi</taxon>
        <taxon>Dikarya</taxon>
        <taxon>Basidiomycota</taxon>
        <taxon>Agaricomycotina</taxon>
        <taxon>Agaricomycetes</taxon>
        <taxon>Agaricomycetidae</taxon>
        <taxon>Atheliales</taxon>
        <taxon>Atheliaceae</taxon>
        <taxon>Athelia</taxon>
    </lineage>
</organism>
<dbReference type="EC" id="3.2.1.78" evidence="4"/>
<comment type="similarity">
    <text evidence="3">Belongs to the glycosyl hydrolase 5 (cellulase A) family.</text>
</comment>
<dbReference type="SUPFAM" id="SSF51445">
    <property type="entry name" value="(Trans)glycosidases"/>
    <property type="match status" value="1"/>
</dbReference>
<dbReference type="STRING" id="436010.A0A166FJV2"/>
<dbReference type="InterPro" id="IPR001547">
    <property type="entry name" value="Glyco_hydro_5"/>
</dbReference>
<accession>A0A166FJV2</accession>
<keyword evidence="5" id="KW-0964">Secreted</keyword>
<evidence type="ECO:0000313" key="12">
    <source>
        <dbReference type="Proteomes" id="UP000076532"/>
    </source>
</evidence>
<comment type="subcellular location">
    <subcellularLocation>
        <location evidence="2">Secreted</location>
    </subcellularLocation>
</comment>
<dbReference type="InterPro" id="IPR045053">
    <property type="entry name" value="MAN-like"/>
</dbReference>
<evidence type="ECO:0000256" key="4">
    <source>
        <dbReference type="ARBA" id="ARBA00012706"/>
    </source>
</evidence>
<feature type="domain" description="Glycoside hydrolase family 5" evidence="10">
    <location>
        <begin position="150"/>
        <end position="391"/>
    </location>
</feature>
<evidence type="ECO:0000256" key="2">
    <source>
        <dbReference type="ARBA" id="ARBA00004613"/>
    </source>
</evidence>
<evidence type="ECO:0000256" key="7">
    <source>
        <dbReference type="ARBA" id="ARBA00022801"/>
    </source>
</evidence>
<comment type="catalytic activity">
    <reaction evidence="1">
        <text>Random hydrolysis of (1-&gt;4)-beta-D-mannosidic linkages in mannans, galactomannans and glucomannans.</text>
        <dbReference type="EC" id="3.2.1.78"/>
    </reaction>
</comment>
<sequence length="605" mass="65515">MEDDTRDAQAAPGLVSGEHASGAAGIADRLYHYPHQYTPTPTRTHAPPLGPTRHLHKQGLDHTAKLSDITKRGEFHKNRPNFIGQGSRDLSPMMSPHTQTQAHGLPLNPRSAPMLVCNRVSPMRFTSILPFVLEAYFIAAQNVHKRDDGFVTTQGGDFYLNGSVFNFIGTNAYWLPTLTEDKDIENTFSSMSAAGIKVIRTRALNDVAEIPTSRTWFQPMANGTTRINDSADGLARPDKVVEVAQAHGIYLIFSLTNNWNLLPGDDTTQIPAACRSNSITGNTLSRNYISNDFGEMDAYVREFGMKEDHDEFYTNSSIVEIFNSYIINVVSKYLDRSAILAWEIGNDPGCISSLPTGNCTPQTVTQWHSTVAKHVKSIDPNHLVSSGSGGFFCTGCPKLFPAETTCNGALETTGLRIRGRWAATPTRRGTNCSTGSAYNGSQGVDSKNIFNIPKIEYSSFQIFPDQDAYGSADDPSIPAYNQMVDMDVDWIDQHVAAAATYFKLSVSTGLGLVTTSQAPSYVPFASAEVGGIIGRASDGQRDGAYQPWFRTIISSKVNGMVQYQWGQSGLTVTPASPVALGTNLLGSGDTDDSPNDGHSGSGAGQ</sequence>
<dbReference type="Gene3D" id="3.20.20.80">
    <property type="entry name" value="Glycosidases"/>
    <property type="match status" value="1"/>
</dbReference>
<dbReference type="EMBL" id="KV417588">
    <property type="protein sequence ID" value="KZP16885.1"/>
    <property type="molecule type" value="Genomic_DNA"/>
</dbReference>
<evidence type="ECO:0000256" key="6">
    <source>
        <dbReference type="ARBA" id="ARBA00022729"/>
    </source>
</evidence>
<protein>
    <recommendedName>
        <fullName evidence="4">mannan endo-1,4-beta-mannosidase</fullName>
        <ecNumber evidence="4">3.2.1.78</ecNumber>
    </recommendedName>
</protein>
<name>A0A166FJV2_9AGAM</name>
<evidence type="ECO:0000256" key="3">
    <source>
        <dbReference type="ARBA" id="ARBA00005641"/>
    </source>
</evidence>
<evidence type="ECO:0000256" key="9">
    <source>
        <dbReference type="SAM" id="MobiDB-lite"/>
    </source>
</evidence>
<keyword evidence="12" id="KW-1185">Reference proteome</keyword>
<dbReference type="GO" id="GO:0046355">
    <property type="term" value="P:mannan catabolic process"/>
    <property type="evidence" value="ECO:0007669"/>
    <property type="project" value="UniProtKB-ARBA"/>
</dbReference>
<dbReference type="Proteomes" id="UP000076532">
    <property type="component" value="Unassembled WGS sequence"/>
</dbReference>
<feature type="region of interest" description="Disordered" evidence="9">
    <location>
        <begin position="34"/>
        <end position="57"/>
    </location>
</feature>
<evidence type="ECO:0000313" key="11">
    <source>
        <dbReference type="EMBL" id="KZP16885.1"/>
    </source>
</evidence>
<dbReference type="GO" id="GO:0016985">
    <property type="term" value="F:mannan endo-1,4-beta-mannosidase activity"/>
    <property type="evidence" value="ECO:0007669"/>
    <property type="project" value="UniProtKB-EC"/>
</dbReference>
<dbReference type="Pfam" id="PF26410">
    <property type="entry name" value="GH5_mannosidase"/>
    <property type="match status" value="1"/>
</dbReference>
<keyword evidence="8" id="KW-0326">Glycosidase</keyword>
<dbReference type="AlphaFoldDB" id="A0A166FJV2"/>
<dbReference type="PANTHER" id="PTHR31451">
    <property type="match status" value="1"/>
</dbReference>
<feature type="region of interest" description="Disordered" evidence="9">
    <location>
        <begin position="581"/>
        <end position="605"/>
    </location>
</feature>
<reference evidence="11 12" key="1">
    <citation type="journal article" date="2016" name="Mol. Biol. Evol.">
        <title>Comparative Genomics of Early-Diverging Mushroom-Forming Fungi Provides Insights into the Origins of Lignocellulose Decay Capabilities.</title>
        <authorList>
            <person name="Nagy L.G."/>
            <person name="Riley R."/>
            <person name="Tritt A."/>
            <person name="Adam C."/>
            <person name="Daum C."/>
            <person name="Floudas D."/>
            <person name="Sun H."/>
            <person name="Yadav J.S."/>
            <person name="Pangilinan J."/>
            <person name="Larsson K.H."/>
            <person name="Matsuura K."/>
            <person name="Barry K."/>
            <person name="Labutti K."/>
            <person name="Kuo R."/>
            <person name="Ohm R.A."/>
            <person name="Bhattacharya S.S."/>
            <person name="Shirouzu T."/>
            <person name="Yoshinaga Y."/>
            <person name="Martin F.M."/>
            <person name="Grigoriev I.V."/>
            <person name="Hibbett D.S."/>
        </authorList>
    </citation>
    <scope>NUCLEOTIDE SEQUENCE [LARGE SCALE GENOMIC DNA]</scope>
    <source>
        <strain evidence="11 12">CBS 109695</strain>
    </source>
</reference>
<feature type="non-terminal residue" evidence="11">
    <location>
        <position position="605"/>
    </location>
</feature>
<evidence type="ECO:0000259" key="10">
    <source>
        <dbReference type="Pfam" id="PF26410"/>
    </source>
</evidence>
<keyword evidence="7 11" id="KW-0378">Hydrolase</keyword>
<keyword evidence="6" id="KW-0732">Signal</keyword>
<dbReference type="PANTHER" id="PTHR31451:SF39">
    <property type="entry name" value="MANNAN ENDO-1,4-BETA-MANNOSIDASE 1"/>
    <property type="match status" value="1"/>
</dbReference>
<evidence type="ECO:0000256" key="5">
    <source>
        <dbReference type="ARBA" id="ARBA00022525"/>
    </source>
</evidence>